<keyword evidence="8" id="KW-0411">Iron-sulfur</keyword>
<dbReference type="PANTHER" id="PTHR47354">
    <property type="entry name" value="NADH OXIDOREDUCTASE HCR"/>
    <property type="match status" value="1"/>
</dbReference>
<sequence>MEDLMEPAPAPAAGARARRRPVFRPLRVAAVLPLCEDAAAVSFDIPDELAEEFAFAPGQSLTLRREIDGRDERRSYSICSPAGTPPRIGVRVVPGGLFSSWLVRDLRPGDTVEVMAPTGAFTPDLTTPGHHVLIAAGSGITPMVSIAESVLAADSRSTVTLLYGNRRTGTVMFADELADLKDLYPTRFQLAHVLSREPREAEVLSGRLDADRLAALVDALVDVPSADHWWLCGPHGMVRAARQVLTGLGVPADRVHQELFYADDEPVREVRHTERGPSGPVSQVTVTLDGRSTTSALPRERTILEGAQQTRPDLPFACKGGVCGTCRARITDGKADMRRNFALEPAEVDAGYVLTCQSFPVSEALTVDFDT</sequence>
<keyword evidence="12" id="KW-1185">Reference proteome</keyword>
<dbReference type="InterPro" id="IPR036010">
    <property type="entry name" value="2Fe-2S_ferredoxin-like_sf"/>
</dbReference>
<proteinExistence type="predicted"/>
<evidence type="ECO:0000256" key="4">
    <source>
        <dbReference type="ARBA" id="ARBA00022723"/>
    </source>
</evidence>
<evidence type="ECO:0000259" key="10">
    <source>
        <dbReference type="PROSITE" id="PS51384"/>
    </source>
</evidence>
<dbReference type="SUPFAM" id="SSF52343">
    <property type="entry name" value="Ferredoxin reductase-like, C-terminal NADP-linked domain"/>
    <property type="match status" value="1"/>
</dbReference>
<dbReference type="InterPro" id="IPR011884">
    <property type="entry name" value="PaaE"/>
</dbReference>
<keyword evidence="3" id="KW-0001">2Fe-2S</keyword>
<dbReference type="PANTHER" id="PTHR47354:SF8">
    <property type="entry name" value="1,2-PHENYLACETYL-COA EPOXIDASE, SUBUNIT E"/>
    <property type="match status" value="1"/>
</dbReference>
<keyword evidence="5" id="KW-0274">FAD</keyword>
<dbReference type="Proteomes" id="UP000653308">
    <property type="component" value="Unassembled WGS sequence"/>
</dbReference>
<gene>
    <name evidence="11" type="ORF">GCM10010384_57180</name>
</gene>
<protein>
    <submittedName>
        <fullName evidence="11">Phenylacetic acid degradation protein</fullName>
    </submittedName>
</protein>
<keyword evidence="7" id="KW-0408">Iron</keyword>
<dbReference type="InterPro" id="IPR050415">
    <property type="entry name" value="MRET"/>
</dbReference>
<dbReference type="InterPro" id="IPR001709">
    <property type="entry name" value="Flavoprot_Pyr_Nucl_cyt_Rdtase"/>
</dbReference>
<evidence type="ECO:0000256" key="7">
    <source>
        <dbReference type="ARBA" id="ARBA00023004"/>
    </source>
</evidence>
<evidence type="ECO:0000313" key="12">
    <source>
        <dbReference type="Proteomes" id="UP000653308"/>
    </source>
</evidence>
<dbReference type="SUPFAM" id="SSF63380">
    <property type="entry name" value="Riboflavin synthase domain-like"/>
    <property type="match status" value="1"/>
</dbReference>
<dbReference type="InterPro" id="IPR008333">
    <property type="entry name" value="Cbr1-like_FAD-bd_dom"/>
</dbReference>
<dbReference type="InterPro" id="IPR012675">
    <property type="entry name" value="Beta-grasp_dom_sf"/>
</dbReference>
<dbReference type="Gene3D" id="3.10.20.30">
    <property type="match status" value="1"/>
</dbReference>
<dbReference type="Pfam" id="PF00111">
    <property type="entry name" value="Fer2"/>
    <property type="match status" value="1"/>
</dbReference>
<dbReference type="InterPro" id="IPR017927">
    <property type="entry name" value="FAD-bd_FR_type"/>
</dbReference>
<dbReference type="PROSITE" id="PS00197">
    <property type="entry name" value="2FE2S_FER_1"/>
    <property type="match status" value="1"/>
</dbReference>
<dbReference type="InterPro" id="IPR001433">
    <property type="entry name" value="OxRdtase_FAD/NAD-bd"/>
</dbReference>
<comment type="cofactor">
    <cofactor evidence="1">
        <name>FAD</name>
        <dbReference type="ChEBI" id="CHEBI:57692"/>
    </cofactor>
</comment>
<dbReference type="Gene3D" id="3.40.50.80">
    <property type="entry name" value="Nucleotide-binding domain of ferredoxin-NADP reductase (FNR) module"/>
    <property type="match status" value="1"/>
</dbReference>
<organism evidence="11 12">
    <name type="scientific">Streptomyces djakartensis</name>
    <dbReference type="NCBI Taxonomy" id="68193"/>
    <lineage>
        <taxon>Bacteria</taxon>
        <taxon>Bacillati</taxon>
        <taxon>Actinomycetota</taxon>
        <taxon>Actinomycetes</taxon>
        <taxon>Kitasatosporales</taxon>
        <taxon>Streptomycetaceae</taxon>
        <taxon>Streptomyces</taxon>
    </lineage>
</organism>
<dbReference type="Gene3D" id="2.40.30.10">
    <property type="entry name" value="Translation factors"/>
    <property type="match status" value="1"/>
</dbReference>
<dbReference type="InterPro" id="IPR039261">
    <property type="entry name" value="FNR_nucleotide-bd"/>
</dbReference>
<dbReference type="RefSeq" id="WP_229864627.1">
    <property type="nucleotide sequence ID" value="NZ_BMWE01000021.1"/>
</dbReference>
<dbReference type="EMBL" id="BMWE01000021">
    <property type="protein sequence ID" value="GGY43001.1"/>
    <property type="molecule type" value="Genomic_DNA"/>
</dbReference>
<evidence type="ECO:0000256" key="5">
    <source>
        <dbReference type="ARBA" id="ARBA00022827"/>
    </source>
</evidence>
<dbReference type="Pfam" id="PF00175">
    <property type="entry name" value="NAD_binding_1"/>
    <property type="match status" value="1"/>
</dbReference>
<evidence type="ECO:0000256" key="6">
    <source>
        <dbReference type="ARBA" id="ARBA00023002"/>
    </source>
</evidence>
<evidence type="ECO:0000256" key="3">
    <source>
        <dbReference type="ARBA" id="ARBA00022714"/>
    </source>
</evidence>
<dbReference type="CDD" id="cd06214">
    <property type="entry name" value="PA_degradation_oxidoreductase_like"/>
    <property type="match status" value="1"/>
</dbReference>
<feature type="domain" description="2Fe-2S ferredoxin-type" evidence="9">
    <location>
        <begin position="282"/>
        <end position="371"/>
    </location>
</feature>
<dbReference type="PRINTS" id="PR00410">
    <property type="entry name" value="PHEHYDRXLASE"/>
</dbReference>
<dbReference type="InterPro" id="IPR017938">
    <property type="entry name" value="Riboflavin_synthase-like_b-brl"/>
</dbReference>
<dbReference type="PROSITE" id="PS51085">
    <property type="entry name" value="2FE2S_FER_2"/>
    <property type="match status" value="1"/>
</dbReference>
<dbReference type="InterPro" id="IPR006058">
    <property type="entry name" value="2Fe2S_fd_BS"/>
</dbReference>
<dbReference type="PROSITE" id="PS51384">
    <property type="entry name" value="FAD_FR"/>
    <property type="match status" value="1"/>
</dbReference>
<evidence type="ECO:0000259" key="9">
    <source>
        <dbReference type="PROSITE" id="PS51085"/>
    </source>
</evidence>
<feature type="domain" description="FAD-binding FR-type" evidence="10">
    <location>
        <begin position="21"/>
        <end position="124"/>
    </location>
</feature>
<keyword evidence="2" id="KW-0285">Flavoprotein</keyword>
<accession>A0ABQ3AAK3</accession>
<dbReference type="NCBIfam" id="TIGR02160">
    <property type="entry name" value="PA_CoA_Oxy5"/>
    <property type="match status" value="1"/>
</dbReference>
<dbReference type="PRINTS" id="PR00371">
    <property type="entry name" value="FPNCR"/>
</dbReference>
<dbReference type="InterPro" id="IPR001041">
    <property type="entry name" value="2Fe-2S_ferredoxin-type"/>
</dbReference>
<keyword evidence="4" id="KW-0479">Metal-binding</keyword>
<keyword evidence="6" id="KW-0560">Oxidoreductase</keyword>
<comment type="caution">
    <text evidence="11">The sequence shown here is derived from an EMBL/GenBank/DDBJ whole genome shotgun (WGS) entry which is preliminary data.</text>
</comment>
<evidence type="ECO:0000256" key="1">
    <source>
        <dbReference type="ARBA" id="ARBA00001974"/>
    </source>
</evidence>
<evidence type="ECO:0000256" key="8">
    <source>
        <dbReference type="ARBA" id="ARBA00023014"/>
    </source>
</evidence>
<dbReference type="Pfam" id="PF00970">
    <property type="entry name" value="FAD_binding_6"/>
    <property type="match status" value="1"/>
</dbReference>
<dbReference type="SUPFAM" id="SSF54292">
    <property type="entry name" value="2Fe-2S ferredoxin-like"/>
    <property type="match status" value="1"/>
</dbReference>
<name>A0ABQ3AAK3_9ACTN</name>
<reference evidence="12" key="1">
    <citation type="journal article" date="2019" name="Int. J. Syst. Evol. Microbiol.">
        <title>The Global Catalogue of Microorganisms (GCM) 10K type strain sequencing project: providing services to taxonomists for standard genome sequencing and annotation.</title>
        <authorList>
            <consortium name="The Broad Institute Genomics Platform"/>
            <consortium name="The Broad Institute Genome Sequencing Center for Infectious Disease"/>
            <person name="Wu L."/>
            <person name="Ma J."/>
        </authorList>
    </citation>
    <scope>NUCLEOTIDE SEQUENCE [LARGE SCALE GENOMIC DNA]</scope>
    <source>
        <strain evidence="12">JCM 4957</strain>
    </source>
</reference>
<dbReference type="CDD" id="cd00207">
    <property type="entry name" value="fer2"/>
    <property type="match status" value="1"/>
</dbReference>
<evidence type="ECO:0000313" key="11">
    <source>
        <dbReference type="EMBL" id="GGY43001.1"/>
    </source>
</evidence>
<evidence type="ECO:0000256" key="2">
    <source>
        <dbReference type="ARBA" id="ARBA00022630"/>
    </source>
</evidence>